<dbReference type="Proteomes" id="UP000671914">
    <property type="component" value="Chromosome"/>
</dbReference>
<sequence length="138" mass="15083">MSEEPVKAAIHEGAAARRERGDGDPGLAYATVEASLKKKLRHDMASLLELLNEHLDALGGEKLSDRTQLVLGLVSETDPSGNGFRFPGQLPNVHVSVDFTRLAADLDSAYVELAGATDYLDALCDMERDRRAEQESWM</sequence>
<keyword evidence="3" id="KW-1185">Reference proteome</keyword>
<dbReference type="AlphaFoldDB" id="A0A975INL5"/>
<evidence type="ECO:0000313" key="3">
    <source>
        <dbReference type="Proteomes" id="UP000671914"/>
    </source>
</evidence>
<feature type="region of interest" description="Disordered" evidence="1">
    <location>
        <begin position="1"/>
        <end position="23"/>
    </location>
</feature>
<protein>
    <submittedName>
        <fullName evidence="2">Uncharacterized protein</fullName>
    </submittedName>
</protein>
<dbReference type="RefSeq" id="WP_210897890.1">
    <property type="nucleotide sequence ID" value="NZ_CP071696.1"/>
</dbReference>
<dbReference type="KEGG" id="aarc:G127AT_14010"/>
<dbReference type="EMBL" id="CP071696">
    <property type="protein sequence ID" value="QTX04369.1"/>
    <property type="molecule type" value="Genomic_DNA"/>
</dbReference>
<reference evidence="2" key="1">
    <citation type="submission" date="2021-03" db="EMBL/GenBank/DDBJ databases">
        <title>Agromyces archimandritus sp. nov., isolated from the cockroach Archimandrita tessellata.</title>
        <authorList>
            <person name="Guzman J."/>
            <person name="Ortuzar M."/>
            <person name="Poehlein A."/>
            <person name="Daniel R."/>
            <person name="Trujillo M."/>
            <person name="Vilcinskas A."/>
        </authorList>
    </citation>
    <scope>NUCLEOTIDE SEQUENCE</scope>
    <source>
        <strain evidence="2">G127AT</strain>
    </source>
</reference>
<evidence type="ECO:0000313" key="2">
    <source>
        <dbReference type="EMBL" id="QTX04369.1"/>
    </source>
</evidence>
<gene>
    <name evidence="2" type="ORF">G127AT_14010</name>
</gene>
<proteinExistence type="predicted"/>
<accession>A0A975INL5</accession>
<name>A0A975INL5_9MICO</name>
<organism evidence="2 3">
    <name type="scientific">Agromyces archimandritae</name>
    <dbReference type="NCBI Taxonomy" id="2781962"/>
    <lineage>
        <taxon>Bacteria</taxon>
        <taxon>Bacillati</taxon>
        <taxon>Actinomycetota</taxon>
        <taxon>Actinomycetes</taxon>
        <taxon>Micrococcales</taxon>
        <taxon>Microbacteriaceae</taxon>
        <taxon>Agromyces</taxon>
    </lineage>
</organism>
<evidence type="ECO:0000256" key="1">
    <source>
        <dbReference type="SAM" id="MobiDB-lite"/>
    </source>
</evidence>